<name>A0ABQ7UCE4_SOLTU</name>
<dbReference type="Proteomes" id="UP000826656">
    <property type="component" value="Unassembled WGS sequence"/>
</dbReference>
<gene>
    <name evidence="1" type="ORF">KY290_032533</name>
</gene>
<comment type="caution">
    <text evidence="1">The sequence shown here is derived from an EMBL/GenBank/DDBJ whole genome shotgun (WGS) entry which is preliminary data.</text>
</comment>
<accession>A0ABQ7UCE4</accession>
<sequence>MKHDVKIFVQNCLVCQQAKYQALALARLLQPLPIPGRIWEDVSLDFIVGLPKSGAFDTILVVVGRLSNSFQQELFRLSQTRLRMGTSYIHNPHRWSEYLPWANFSFNTSFHSSTETTSFKVVYGRDPPSISPFVHGETGFVELEEQLLNHEVMLKILKDNLLMAQTRMNQQANSHSHHRDVTFQVGDSIFLPYELELPASPKVHPTFHVSLLFPAHGQQAVIPPTSLPLTEYWELAISPAKILAHRWVKDAGASSLELLVQWVECPLKKLVGRIMISLKIFLPFALRTRRLFRGMH</sequence>
<dbReference type="PANTHER" id="PTHR45835:SF99">
    <property type="entry name" value="CHROMO DOMAIN-CONTAINING PROTEIN-RELATED"/>
    <property type="match status" value="1"/>
</dbReference>
<evidence type="ECO:0000313" key="1">
    <source>
        <dbReference type="EMBL" id="KAH0744540.1"/>
    </source>
</evidence>
<dbReference type="EMBL" id="JAIVGD010000023">
    <property type="protein sequence ID" value="KAH0744540.1"/>
    <property type="molecule type" value="Genomic_DNA"/>
</dbReference>
<evidence type="ECO:0000313" key="2">
    <source>
        <dbReference type="Proteomes" id="UP000826656"/>
    </source>
</evidence>
<organism evidence="1 2">
    <name type="scientific">Solanum tuberosum</name>
    <name type="common">Potato</name>
    <dbReference type="NCBI Taxonomy" id="4113"/>
    <lineage>
        <taxon>Eukaryota</taxon>
        <taxon>Viridiplantae</taxon>
        <taxon>Streptophyta</taxon>
        <taxon>Embryophyta</taxon>
        <taxon>Tracheophyta</taxon>
        <taxon>Spermatophyta</taxon>
        <taxon>Magnoliopsida</taxon>
        <taxon>eudicotyledons</taxon>
        <taxon>Gunneridae</taxon>
        <taxon>Pentapetalae</taxon>
        <taxon>asterids</taxon>
        <taxon>lamiids</taxon>
        <taxon>Solanales</taxon>
        <taxon>Solanaceae</taxon>
        <taxon>Solanoideae</taxon>
        <taxon>Solaneae</taxon>
        <taxon>Solanum</taxon>
    </lineage>
</organism>
<protein>
    <submittedName>
        <fullName evidence="1">Uncharacterized protein</fullName>
    </submittedName>
</protein>
<dbReference type="Gene3D" id="3.30.420.10">
    <property type="entry name" value="Ribonuclease H-like superfamily/Ribonuclease H"/>
    <property type="match status" value="1"/>
</dbReference>
<proteinExistence type="predicted"/>
<keyword evidence="2" id="KW-1185">Reference proteome</keyword>
<dbReference type="InterPro" id="IPR036397">
    <property type="entry name" value="RNaseH_sf"/>
</dbReference>
<reference evidence="1 2" key="1">
    <citation type="journal article" date="2021" name="bioRxiv">
        <title>Chromosome-scale and haplotype-resolved genome assembly of a tetraploid potato cultivar.</title>
        <authorList>
            <person name="Sun H."/>
            <person name="Jiao W.-B."/>
            <person name="Krause K."/>
            <person name="Campoy J.A."/>
            <person name="Goel M."/>
            <person name="Folz-Donahue K."/>
            <person name="Kukat C."/>
            <person name="Huettel B."/>
            <person name="Schneeberger K."/>
        </authorList>
    </citation>
    <scope>NUCLEOTIDE SEQUENCE [LARGE SCALE GENOMIC DNA]</scope>
    <source>
        <strain evidence="1">SolTubOtavaFocal</strain>
        <tissue evidence="1">Leaves</tissue>
    </source>
</reference>
<dbReference type="PANTHER" id="PTHR45835">
    <property type="entry name" value="YALI0A06105P"/>
    <property type="match status" value="1"/>
</dbReference>